<sequence>MTIDYTNTKKAKTNRTKKANTLALAAAALGLLSYELLIPGSTLADEQRRERVRKHAGFKARPSDATWEEATMVLMANSMALPETVLCGVCSHPVRRVRTGGGSMVDLDVYAHPAGNVWPHQVGGKVVAEFITGTDSAPDDAPLFRLHSKSCPLAKDAWKRRLAEAPKCRACGEPLSGRLAYTWREYHTHPNCYEEEVISDGPRRSRTRPPRKRSASSAVQRRR</sequence>
<gene>
    <name evidence="2" type="ORF">V5R04_15535</name>
</gene>
<evidence type="ECO:0000313" key="2">
    <source>
        <dbReference type="EMBL" id="XBH21597.1"/>
    </source>
</evidence>
<dbReference type="EMBL" id="CP146203">
    <property type="protein sequence ID" value="XBH21597.1"/>
    <property type="molecule type" value="Genomic_DNA"/>
</dbReference>
<proteinExistence type="predicted"/>
<dbReference type="AlphaFoldDB" id="A0AAU7DWD7"/>
<accession>A0AAU7DWD7</accession>
<organism evidence="2">
    <name type="scientific">Jonesiaceae bacterium BS-20</name>
    <dbReference type="NCBI Taxonomy" id="3120821"/>
    <lineage>
        <taxon>Bacteria</taxon>
        <taxon>Bacillati</taxon>
        <taxon>Actinomycetota</taxon>
        <taxon>Actinomycetes</taxon>
        <taxon>Micrococcales</taxon>
        <taxon>Jonesiaceae</taxon>
    </lineage>
</organism>
<feature type="region of interest" description="Disordered" evidence="1">
    <location>
        <begin position="196"/>
        <end position="223"/>
    </location>
</feature>
<name>A0AAU7DWD7_9MICO</name>
<reference evidence="2" key="1">
    <citation type="submission" date="2024-02" db="EMBL/GenBank/DDBJ databases">
        <title>Tomenella chthoni gen. nov. sp. nov., a member of the family Jonesiaceae isolated from bat guano.</title>
        <authorList>
            <person name="Miller S.L."/>
            <person name="King J."/>
            <person name="Sankaranarayanan K."/>
            <person name="Lawson P.A."/>
        </authorList>
    </citation>
    <scope>NUCLEOTIDE SEQUENCE</scope>
    <source>
        <strain evidence="2">BS-20</strain>
    </source>
</reference>
<feature type="compositionally biased region" description="Basic residues" evidence="1">
    <location>
        <begin position="204"/>
        <end position="223"/>
    </location>
</feature>
<evidence type="ECO:0000256" key="1">
    <source>
        <dbReference type="SAM" id="MobiDB-lite"/>
    </source>
</evidence>
<protein>
    <submittedName>
        <fullName evidence="2">Uncharacterized protein</fullName>
    </submittedName>
</protein>